<evidence type="ECO:0000313" key="4">
    <source>
        <dbReference type="Proteomes" id="UP000706124"/>
    </source>
</evidence>
<evidence type="ECO:0000313" key="3">
    <source>
        <dbReference type="EMBL" id="KAG5948016.1"/>
    </source>
</evidence>
<feature type="region of interest" description="Disordered" evidence="1">
    <location>
        <begin position="34"/>
        <end position="195"/>
    </location>
</feature>
<feature type="compositionally biased region" description="Polar residues" evidence="1">
    <location>
        <begin position="34"/>
        <end position="49"/>
    </location>
</feature>
<dbReference type="AlphaFoldDB" id="A0A9P7SL17"/>
<dbReference type="SMART" id="SM00353">
    <property type="entry name" value="HLH"/>
    <property type="match status" value="1"/>
</dbReference>
<accession>A0A9P7SL17</accession>
<dbReference type="EMBL" id="SRPO01000021">
    <property type="protein sequence ID" value="KAG5948016.1"/>
    <property type="molecule type" value="Genomic_DNA"/>
</dbReference>
<evidence type="ECO:0000256" key="1">
    <source>
        <dbReference type="SAM" id="MobiDB-lite"/>
    </source>
</evidence>
<dbReference type="CDD" id="cd11393">
    <property type="entry name" value="bHLH_AtbHLH_like"/>
    <property type="match status" value="1"/>
</dbReference>
<dbReference type="PANTHER" id="PTHR46266">
    <property type="entry name" value="TRANSCRIPTION FACTOR TT8"/>
    <property type="match status" value="1"/>
</dbReference>
<keyword evidence="4" id="KW-1185">Reference proteome</keyword>
<dbReference type="InterPro" id="IPR045239">
    <property type="entry name" value="bHLH95_bHLH"/>
</dbReference>
<feature type="compositionally biased region" description="Low complexity" evidence="1">
    <location>
        <begin position="131"/>
        <end position="152"/>
    </location>
</feature>
<feature type="compositionally biased region" description="Polar residues" evidence="1">
    <location>
        <begin position="114"/>
        <end position="130"/>
    </location>
</feature>
<dbReference type="OrthoDB" id="690068at2759"/>
<dbReference type="PROSITE" id="PS50888">
    <property type="entry name" value="BHLH"/>
    <property type="match status" value="1"/>
</dbReference>
<dbReference type="SUPFAM" id="SSF47459">
    <property type="entry name" value="HLH, helix-loop-helix DNA-binding domain"/>
    <property type="match status" value="1"/>
</dbReference>
<feature type="region of interest" description="Disordered" evidence="1">
    <location>
        <begin position="388"/>
        <end position="411"/>
    </location>
</feature>
<dbReference type="GO" id="GO:0046983">
    <property type="term" value="F:protein dimerization activity"/>
    <property type="evidence" value="ECO:0007669"/>
    <property type="project" value="InterPro"/>
</dbReference>
<evidence type="ECO:0000259" key="2">
    <source>
        <dbReference type="PROSITE" id="PS50888"/>
    </source>
</evidence>
<feature type="compositionally biased region" description="Basic residues" evidence="1">
    <location>
        <begin position="181"/>
        <end position="195"/>
    </location>
</feature>
<organism evidence="3 4">
    <name type="scientific">Claviceps pazoutovae</name>
    <dbReference type="NCBI Taxonomy" id="1649127"/>
    <lineage>
        <taxon>Eukaryota</taxon>
        <taxon>Fungi</taxon>
        <taxon>Dikarya</taxon>
        <taxon>Ascomycota</taxon>
        <taxon>Pezizomycotina</taxon>
        <taxon>Sordariomycetes</taxon>
        <taxon>Hypocreomycetidae</taxon>
        <taxon>Hypocreales</taxon>
        <taxon>Clavicipitaceae</taxon>
        <taxon>Claviceps</taxon>
    </lineage>
</organism>
<name>A0A9P7SL17_9HYPO</name>
<feature type="compositionally biased region" description="Low complexity" evidence="1">
    <location>
        <begin position="50"/>
        <end position="67"/>
    </location>
</feature>
<feature type="compositionally biased region" description="Low complexity" evidence="1">
    <location>
        <begin position="302"/>
        <end position="311"/>
    </location>
</feature>
<feature type="domain" description="BHLH" evidence="2">
    <location>
        <begin position="183"/>
        <end position="233"/>
    </location>
</feature>
<protein>
    <recommendedName>
        <fullName evidence="2">BHLH domain-containing protein</fullName>
    </recommendedName>
</protein>
<comment type="caution">
    <text evidence="3">The sequence shown here is derived from an EMBL/GenBank/DDBJ whole genome shotgun (WGS) entry which is preliminary data.</text>
</comment>
<proteinExistence type="predicted"/>
<dbReference type="Gene3D" id="4.10.280.10">
    <property type="entry name" value="Helix-loop-helix DNA-binding domain"/>
    <property type="match status" value="1"/>
</dbReference>
<reference evidence="3 4" key="1">
    <citation type="journal article" date="2020" name="bioRxiv">
        <title>Whole genome comparisons of ergot fungi reveals the divergence and evolution of species within the genus Claviceps are the result of varying mechanisms driving genome evolution and host range expansion.</title>
        <authorList>
            <person name="Wyka S.A."/>
            <person name="Mondo S.J."/>
            <person name="Liu M."/>
            <person name="Dettman J."/>
            <person name="Nalam V."/>
            <person name="Broders K.D."/>
        </authorList>
    </citation>
    <scope>NUCLEOTIDE SEQUENCE [LARGE SCALE GENOMIC DNA]</scope>
    <source>
        <strain evidence="3 4">CCC 1485</strain>
    </source>
</reference>
<feature type="region of interest" description="Disordered" evidence="1">
    <location>
        <begin position="302"/>
        <end position="360"/>
    </location>
</feature>
<feature type="compositionally biased region" description="Polar residues" evidence="1">
    <location>
        <begin position="328"/>
        <end position="338"/>
    </location>
</feature>
<dbReference type="InterPro" id="IPR036638">
    <property type="entry name" value="HLH_DNA-bd_sf"/>
</dbReference>
<dbReference type="Proteomes" id="UP000706124">
    <property type="component" value="Unassembled WGS sequence"/>
</dbReference>
<sequence length="411" mass="43605">MPRPSLPFTSGSSTNTSSLYNAQSVVVHLASQLSAPTMSPTAERSSFNASSHIPLLSSSSSRSSGPSQAAETVKTRRRASAPRGNTRDNANCPFALPPPPTRSRKIIQMKPRTQADSTASSPAKPSSRAGSKTTSSAVTAKTAANKDASDSGSGSGSGSGSTGQGVKRKQPPNATSAAVRKTARKTAHSLIERRRRGKMNEEFDVLRGLVPACTLQMHKLSVLNCTIEYVQYLQDCVSKLSSQAAIERTSLPSIDEFSTSFFAQQRNRLGEVDISDSDSVSPRFLAQSDYTHRLSTSTSATASSFSSVSPSIHTEDARRGPHGYQHHYNYTFSSSNPSERFLPPPALGPHGHGTYAQGGLQGSGPTSFAICAQSDVDSEATAALLMLNNDRRGPNPSSSARRVSVRDLLSN</sequence>
<gene>
    <name evidence="3" type="ORF">E4U60_002429</name>
</gene>
<feature type="compositionally biased region" description="Gly residues" evidence="1">
    <location>
        <begin position="153"/>
        <end position="163"/>
    </location>
</feature>
<dbReference type="Pfam" id="PF00010">
    <property type="entry name" value="HLH"/>
    <property type="match status" value="1"/>
</dbReference>
<dbReference type="InterPro" id="IPR011598">
    <property type="entry name" value="bHLH_dom"/>
</dbReference>
<dbReference type="PANTHER" id="PTHR46266:SF4">
    <property type="entry name" value="TRANSCRIPTION FACTOR TT8"/>
    <property type="match status" value="1"/>
</dbReference>